<organism evidence="3 4">
    <name type="scientific">Williamsia serinedens</name>
    <dbReference type="NCBI Taxonomy" id="391736"/>
    <lineage>
        <taxon>Bacteria</taxon>
        <taxon>Bacillati</taxon>
        <taxon>Actinomycetota</taxon>
        <taxon>Actinomycetes</taxon>
        <taxon>Mycobacteriales</taxon>
        <taxon>Nocardiaceae</taxon>
        <taxon>Williamsia</taxon>
    </lineage>
</organism>
<evidence type="ECO:0000256" key="1">
    <source>
        <dbReference type="SAM" id="MobiDB-lite"/>
    </source>
</evidence>
<feature type="region of interest" description="Disordered" evidence="1">
    <location>
        <begin position="1"/>
        <end position="88"/>
    </location>
</feature>
<dbReference type="Proteomes" id="UP001205740">
    <property type="component" value="Unassembled WGS sequence"/>
</dbReference>
<keyword evidence="2" id="KW-1133">Transmembrane helix</keyword>
<feature type="compositionally biased region" description="Pro residues" evidence="1">
    <location>
        <begin position="20"/>
        <end position="65"/>
    </location>
</feature>
<name>A0ABT1GZ47_9NOCA</name>
<keyword evidence="4" id="KW-1185">Reference proteome</keyword>
<feature type="transmembrane region" description="Helical" evidence="2">
    <location>
        <begin position="105"/>
        <end position="126"/>
    </location>
</feature>
<gene>
    <name evidence="3" type="ORF">LX12_001445</name>
</gene>
<evidence type="ECO:0000313" key="4">
    <source>
        <dbReference type="Proteomes" id="UP001205740"/>
    </source>
</evidence>
<feature type="transmembrane region" description="Helical" evidence="2">
    <location>
        <begin position="182"/>
        <end position="215"/>
    </location>
</feature>
<reference evidence="3 4" key="1">
    <citation type="submission" date="2022-06" db="EMBL/GenBank/DDBJ databases">
        <title>Genomic Encyclopedia of Archaeal and Bacterial Type Strains, Phase II (KMG-II): from individual species to whole genera.</title>
        <authorList>
            <person name="Goeker M."/>
        </authorList>
    </citation>
    <scope>NUCLEOTIDE SEQUENCE [LARGE SCALE GENOMIC DNA]</scope>
    <source>
        <strain evidence="3 4">DSM 45037</strain>
    </source>
</reference>
<evidence type="ECO:0000313" key="3">
    <source>
        <dbReference type="EMBL" id="MCP2160266.1"/>
    </source>
</evidence>
<accession>A0ABT1GZ47</accession>
<keyword evidence="2" id="KW-0812">Transmembrane</keyword>
<sequence length="301" mass="31373">MTQPPEDPLRKQSDEGSAGYPPPPGSYPPPPGSYPPPQGSYPPPGAYPPPQGSYPPPGGYPPPPQYGQTPGGFPPPMQPPSIQQPPQLSVGDALSYGWGKFSGNVGPWILIALISVVVNGVVNFLFGGFDTTDLTASTAILSLVGVVVSFIVGVLFQAAYIRGALDEIDGRKPRLGDFFRWSNLGVVFGLAIVVGLIVTIGFVIVIIPGLVLLYLTWYALTFAIDRNDGLGAALSNSVRLTSQNVGKLLPLAIVCALLNVVGFVLCLVGLLVTIPVTLIAGTYAFRVLTGGVVSPAKSPVA</sequence>
<dbReference type="EMBL" id="JAMTCG010000002">
    <property type="protein sequence ID" value="MCP2160266.1"/>
    <property type="molecule type" value="Genomic_DNA"/>
</dbReference>
<protein>
    <submittedName>
        <fullName evidence="3">Membrane protein</fullName>
    </submittedName>
</protein>
<proteinExistence type="predicted"/>
<comment type="caution">
    <text evidence="3">The sequence shown here is derived from an EMBL/GenBank/DDBJ whole genome shotgun (WGS) entry which is preliminary data.</text>
</comment>
<feature type="compositionally biased region" description="Pro residues" evidence="1">
    <location>
        <begin position="72"/>
        <end position="83"/>
    </location>
</feature>
<evidence type="ECO:0000256" key="2">
    <source>
        <dbReference type="SAM" id="Phobius"/>
    </source>
</evidence>
<feature type="transmembrane region" description="Helical" evidence="2">
    <location>
        <begin position="248"/>
        <end position="272"/>
    </location>
</feature>
<dbReference type="RefSeq" id="WP_253653826.1">
    <property type="nucleotide sequence ID" value="NZ_BAAAOE010000001.1"/>
</dbReference>
<keyword evidence="2" id="KW-0472">Membrane</keyword>
<feature type="transmembrane region" description="Helical" evidence="2">
    <location>
        <begin position="138"/>
        <end position="161"/>
    </location>
</feature>